<proteinExistence type="predicted"/>
<gene>
    <name evidence="3" type="primary">tx</name>
    <name evidence="3" type="ORF">Bhyg_14890</name>
</gene>
<evidence type="ECO:0000259" key="2">
    <source>
        <dbReference type="PROSITE" id="PS50888"/>
    </source>
</evidence>
<dbReference type="SUPFAM" id="SSF47459">
    <property type="entry name" value="HLH, helix-loop-helix DNA-binding domain"/>
    <property type="match status" value="1"/>
</dbReference>
<dbReference type="CDD" id="cd11431">
    <property type="entry name" value="bHLH_TS_taxi_Dei"/>
    <property type="match status" value="1"/>
</dbReference>
<comment type="caution">
    <text evidence="3">The sequence shown here is derived from an EMBL/GenBank/DDBJ whole genome shotgun (WGS) entry which is preliminary data.</text>
</comment>
<dbReference type="PROSITE" id="PS50888">
    <property type="entry name" value="BHLH"/>
    <property type="match status" value="1"/>
</dbReference>
<feature type="compositionally biased region" description="Basic residues" evidence="1">
    <location>
        <begin position="67"/>
        <end position="79"/>
    </location>
</feature>
<dbReference type="Gene3D" id="4.10.280.10">
    <property type="entry name" value="Helix-loop-helix DNA-binding domain"/>
    <property type="match status" value="1"/>
</dbReference>
<feature type="compositionally biased region" description="Basic and acidic residues" evidence="1">
    <location>
        <begin position="57"/>
        <end position="66"/>
    </location>
</feature>
<dbReference type="InterPro" id="IPR011598">
    <property type="entry name" value="bHLH_dom"/>
</dbReference>
<dbReference type="Proteomes" id="UP001151699">
    <property type="component" value="Chromosome C"/>
</dbReference>
<dbReference type="Pfam" id="PF00010">
    <property type="entry name" value="HLH"/>
    <property type="match status" value="1"/>
</dbReference>
<name>A0A9Q0MQT1_9DIPT</name>
<dbReference type="OrthoDB" id="10063280at2759"/>
<feature type="region of interest" description="Disordered" evidence="1">
    <location>
        <begin position="185"/>
        <end position="215"/>
    </location>
</feature>
<dbReference type="InterPro" id="IPR050359">
    <property type="entry name" value="bHLH_transcription_factors"/>
</dbReference>
<dbReference type="GO" id="GO:0005634">
    <property type="term" value="C:nucleus"/>
    <property type="evidence" value="ECO:0007669"/>
    <property type="project" value="TreeGrafter"/>
</dbReference>
<dbReference type="PANTHER" id="PTHR19290:SF147">
    <property type="entry name" value="HELIX-LOOP-HELIX PROTEIN DELILAH"/>
    <property type="match status" value="1"/>
</dbReference>
<dbReference type="GO" id="GO:0070888">
    <property type="term" value="F:E-box binding"/>
    <property type="evidence" value="ECO:0007669"/>
    <property type="project" value="TreeGrafter"/>
</dbReference>
<sequence length="353" mass="40096">MFQLTRQVNLGALDILFMALYVDHFCFLIQLTNMHHKNELEMESITFDQMPIHELDATNKKSEKYSLRQRQRRQSSRNKTKCDQSPVQTNQTSEQRKPKQKPKPKAAPLSKYRRKTANARERTRMREINSAFENLRKCVPLSISSGTPTSTNEKLTKITTLRLAMKYIRTLNEVLTKPNSEQNFHISNSINNNNSNNNNNNYFSTNNNNNPSTNSKDLLSEMLYQAANIPKRGTYKCQPKDRSKYYNQKLEISPCLTPPMDSPIDMGLMLESDGESLHLSEPCLSPLSQNMKPFSCANGGGMELGLFLESDTDSLQLSEPCLSPLGGLDSLNPFGDLLHTGFSEHSSLDIYLT</sequence>
<dbReference type="GO" id="GO:0003700">
    <property type="term" value="F:DNA-binding transcription factor activity"/>
    <property type="evidence" value="ECO:0007669"/>
    <property type="project" value="TreeGrafter"/>
</dbReference>
<protein>
    <submittedName>
        <fullName evidence="3">Helix-loop-helix protein delilah</fullName>
    </submittedName>
</protein>
<dbReference type="GO" id="GO:0046983">
    <property type="term" value="F:protein dimerization activity"/>
    <property type="evidence" value="ECO:0007669"/>
    <property type="project" value="InterPro"/>
</dbReference>
<accession>A0A9Q0MQT1</accession>
<dbReference type="InterPro" id="IPR036638">
    <property type="entry name" value="HLH_DNA-bd_sf"/>
</dbReference>
<reference evidence="3" key="1">
    <citation type="submission" date="2022-07" db="EMBL/GenBank/DDBJ databases">
        <authorList>
            <person name="Trinca V."/>
            <person name="Uliana J.V.C."/>
            <person name="Torres T.T."/>
            <person name="Ward R.J."/>
            <person name="Monesi N."/>
        </authorList>
    </citation>
    <scope>NUCLEOTIDE SEQUENCE</scope>
    <source>
        <strain evidence="3">HSMRA1968</strain>
        <tissue evidence="3">Whole embryos</tissue>
    </source>
</reference>
<evidence type="ECO:0000313" key="3">
    <source>
        <dbReference type="EMBL" id="KAJ6636302.1"/>
    </source>
</evidence>
<dbReference type="SMART" id="SM00353">
    <property type="entry name" value="HLH"/>
    <property type="match status" value="1"/>
</dbReference>
<feature type="compositionally biased region" description="Polar residues" evidence="1">
    <location>
        <begin position="83"/>
        <end position="93"/>
    </location>
</feature>
<organism evidence="3 4">
    <name type="scientific">Pseudolycoriella hygida</name>
    <dbReference type="NCBI Taxonomy" id="35572"/>
    <lineage>
        <taxon>Eukaryota</taxon>
        <taxon>Metazoa</taxon>
        <taxon>Ecdysozoa</taxon>
        <taxon>Arthropoda</taxon>
        <taxon>Hexapoda</taxon>
        <taxon>Insecta</taxon>
        <taxon>Pterygota</taxon>
        <taxon>Neoptera</taxon>
        <taxon>Endopterygota</taxon>
        <taxon>Diptera</taxon>
        <taxon>Nematocera</taxon>
        <taxon>Sciaroidea</taxon>
        <taxon>Sciaridae</taxon>
        <taxon>Pseudolycoriella</taxon>
    </lineage>
</organism>
<dbReference type="GO" id="GO:0045944">
    <property type="term" value="P:positive regulation of transcription by RNA polymerase II"/>
    <property type="evidence" value="ECO:0007669"/>
    <property type="project" value="TreeGrafter"/>
</dbReference>
<dbReference type="AlphaFoldDB" id="A0A9Q0MQT1"/>
<feature type="region of interest" description="Disordered" evidence="1">
    <location>
        <begin position="57"/>
        <end position="124"/>
    </location>
</feature>
<feature type="domain" description="BHLH" evidence="2">
    <location>
        <begin position="112"/>
        <end position="171"/>
    </location>
</feature>
<dbReference type="GO" id="GO:0009653">
    <property type="term" value="P:anatomical structure morphogenesis"/>
    <property type="evidence" value="ECO:0007669"/>
    <property type="project" value="TreeGrafter"/>
</dbReference>
<dbReference type="EMBL" id="WJQU01000004">
    <property type="protein sequence ID" value="KAJ6636302.1"/>
    <property type="molecule type" value="Genomic_DNA"/>
</dbReference>
<evidence type="ECO:0000256" key="1">
    <source>
        <dbReference type="SAM" id="MobiDB-lite"/>
    </source>
</evidence>
<evidence type="ECO:0000313" key="4">
    <source>
        <dbReference type="Proteomes" id="UP001151699"/>
    </source>
</evidence>
<dbReference type="PANTHER" id="PTHR19290">
    <property type="entry name" value="BASIC HELIX-LOOP-HELIX PROTEIN NEUROGENIN-RELATED"/>
    <property type="match status" value="1"/>
</dbReference>
<keyword evidence="4" id="KW-1185">Reference proteome</keyword>